<dbReference type="AlphaFoldDB" id="A0AAJ1TV08"/>
<proteinExistence type="predicted"/>
<feature type="region of interest" description="Disordered" evidence="1">
    <location>
        <begin position="40"/>
        <end position="61"/>
    </location>
</feature>
<evidence type="ECO:0000313" key="2">
    <source>
        <dbReference type="EMBL" id="MDQ0543827.1"/>
    </source>
</evidence>
<name>A0AAJ1TV08_9HYPH</name>
<dbReference type="EMBL" id="JAUSWL010000004">
    <property type="protein sequence ID" value="MDQ0543827.1"/>
    <property type="molecule type" value="Genomic_DNA"/>
</dbReference>
<dbReference type="RefSeq" id="WP_230366352.1">
    <property type="nucleotide sequence ID" value="NZ_JAJALK010000005.1"/>
</dbReference>
<comment type="caution">
    <text evidence="2">The sequence shown here is derived from an EMBL/GenBank/DDBJ whole genome shotgun (WGS) entry which is preliminary data.</text>
</comment>
<protein>
    <submittedName>
        <fullName evidence="2">Uncharacterized protein</fullName>
    </submittedName>
</protein>
<organism evidence="2 3">
    <name type="scientific">Methylobacterium brachiatum</name>
    <dbReference type="NCBI Taxonomy" id="269660"/>
    <lineage>
        <taxon>Bacteria</taxon>
        <taxon>Pseudomonadati</taxon>
        <taxon>Pseudomonadota</taxon>
        <taxon>Alphaproteobacteria</taxon>
        <taxon>Hyphomicrobiales</taxon>
        <taxon>Methylobacteriaceae</taxon>
        <taxon>Methylobacterium</taxon>
    </lineage>
</organism>
<dbReference type="Proteomes" id="UP001223420">
    <property type="component" value="Unassembled WGS sequence"/>
</dbReference>
<reference evidence="2" key="1">
    <citation type="submission" date="2023-07" db="EMBL/GenBank/DDBJ databases">
        <title>Genomic Encyclopedia of Type Strains, Phase IV (KMG-IV): sequencing the most valuable type-strain genomes for metagenomic binning, comparative biology and taxonomic classification.</title>
        <authorList>
            <person name="Goeker M."/>
        </authorList>
    </citation>
    <scope>NUCLEOTIDE SEQUENCE</scope>
    <source>
        <strain evidence="2">DSM 19569</strain>
    </source>
</reference>
<gene>
    <name evidence="2" type="ORF">QO001_002756</name>
</gene>
<evidence type="ECO:0000256" key="1">
    <source>
        <dbReference type="SAM" id="MobiDB-lite"/>
    </source>
</evidence>
<sequence length="82" mass="8956">MILNRAAASAGAFGGTLFLFLAVVPAARAEPVPRFTQPDVPTFDPVIRPAPSWTNRESRPATVEDEHVRAQRIINRVCVGCR</sequence>
<accession>A0AAJ1TV08</accession>
<evidence type="ECO:0000313" key="3">
    <source>
        <dbReference type="Proteomes" id="UP001223420"/>
    </source>
</evidence>